<reference evidence="7" key="1">
    <citation type="journal article" date="2019" name="Int. J. Syst. Evol. Microbiol.">
        <title>The Global Catalogue of Microorganisms (GCM) 10K type strain sequencing project: providing services to taxonomists for standard genome sequencing and annotation.</title>
        <authorList>
            <consortium name="The Broad Institute Genomics Platform"/>
            <consortium name="The Broad Institute Genome Sequencing Center for Infectious Disease"/>
            <person name="Wu L."/>
            <person name="Ma J."/>
        </authorList>
    </citation>
    <scope>NUCLEOTIDE SEQUENCE [LARGE SCALE GENOMIC DNA]</scope>
    <source>
        <strain evidence="7">CCM 8749</strain>
    </source>
</reference>
<dbReference type="InterPro" id="IPR009057">
    <property type="entry name" value="Homeodomain-like_sf"/>
</dbReference>
<keyword evidence="4" id="KW-1133">Transmembrane helix</keyword>
<protein>
    <submittedName>
        <fullName evidence="6">AraC family transcriptional regulator</fullName>
    </submittedName>
</protein>
<dbReference type="InterPro" id="IPR018060">
    <property type="entry name" value="HTH_AraC"/>
</dbReference>
<proteinExistence type="predicted"/>
<dbReference type="Gene3D" id="3.30.450.20">
    <property type="entry name" value="PAS domain"/>
    <property type="match status" value="1"/>
</dbReference>
<gene>
    <name evidence="6" type="ORF">ACFPXP_01830</name>
</gene>
<feature type="transmembrane region" description="Helical" evidence="4">
    <location>
        <begin position="293"/>
        <end position="314"/>
    </location>
</feature>
<dbReference type="SMART" id="SM00342">
    <property type="entry name" value="HTH_ARAC"/>
    <property type="match status" value="1"/>
</dbReference>
<keyword evidence="2" id="KW-0238">DNA-binding</keyword>
<evidence type="ECO:0000313" key="7">
    <source>
        <dbReference type="Proteomes" id="UP001596250"/>
    </source>
</evidence>
<evidence type="ECO:0000256" key="1">
    <source>
        <dbReference type="ARBA" id="ARBA00023015"/>
    </source>
</evidence>
<name>A0ABW1IJK0_9BACL</name>
<dbReference type="RefSeq" id="WP_379891829.1">
    <property type="nucleotide sequence ID" value="NZ_CBCSCT010000003.1"/>
</dbReference>
<keyword evidence="7" id="KW-1185">Reference proteome</keyword>
<feature type="transmembrane region" description="Helical" evidence="4">
    <location>
        <begin position="12"/>
        <end position="31"/>
    </location>
</feature>
<sequence length="766" mass="88759">MGINSFYKKMIAFACILCTLPVIFIGTFSYIQSSNEIQDQVGRSKLQLLKQTNSNVEQILKTVNHSTDQLIMSTLIETALKRQLDAVDFQLYNDLRSELSNLQAFDTKVEDVILLNTDQNWIMKNSGLYRLDQYEYQEPLQTLFSLPENSSWTVLPSKWFYIGETVKSINCDYVVSLVKKLPALNVNKYGLAIANIPVCGITDLLQNSADEYTIILDDQSRILAHWNPELIGKSLTEAGYATQEIQFSEKGGQFKVTLDDRPFTVNYITSQYNGWTYLSYTSINALTEQSKKIGIYTAGMCILLVLVFLVIAWLGSKKMYTPIQNLMRKLADKLPDTNVKKTNEFQIIDEQMQRLFQSQSALELEVQQHLQQVRTFFLFNLYHGKLKKAEIQEKFELFGYAEYASSWNYKAVLTIQIDALESTRYEKKDAELLLFAINNMMEEIIPQDQRVNPVIISETQVTLVGSDTESLTDFQNFIYKLTERIQQTIQQLLELQISIGISLPFETLKNASIAYREGLEALKHRLKLGSGVIIPYENINSGRHFLHMKYPKSIEADMLDAIKLAEEEKAKELLHEFLEALFAAELSPQEYQIPLIRLLNSFLLVIQESSISLSLYTDIKGSLYEELLVLHTTQEIEHWFFHRIVQPMIQTFRDRRDSQYQNISEKMIDIIHQEYSSDLTIEKCASMLHYNANYLSSVFRKETNMTFSEYLTAYRFNKAKEWLVSTDKTVKDIAEQLHYNNSQNFIRSFRKLEGITPGQYREKYKQ</sequence>
<dbReference type="PANTHER" id="PTHR43280">
    <property type="entry name" value="ARAC-FAMILY TRANSCRIPTIONAL REGULATOR"/>
    <property type="match status" value="1"/>
</dbReference>
<feature type="domain" description="HTH araC/xylS-type" evidence="5">
    <location>
        <begin position="665"/>
        <end position="763"/>
    </location>
</feature>
<keyword evidence="4" id="KW-0472">Membrane</keyword>
<evidence type="ECO:0000256" key="3">
    <source>
        <dbReference type="ARBA" id="ARBA00023163"/>
    </source>
</evidence>
<evidence type="ECO:0000259" key="5">
    <source>
        <dbReference type="PROSITE" id="PS01124"/>
    </source>
</evidence>
<dbReference type="EMBL" id="JBHSQV010000010">
    <property type="protein sequence ID" value="MFC5985211.1"/>
    <property type="molecule type" value="Genomic_DNA"/>
</dbReference>
<keyword evidence="3" id="KW-0804">Transcription</keyword>
<keyword evidence="4" id="KW-0812">Transmembrane</keyword>
<keyword evidence="1" id="KW-0805">Transcription regulation</keyword>
<dbReference type="Gene3D" id="1.10.10.60">
    <property type="entry name" value="Homeodomain-like"/>
    <property type="match status" value="2"/>
</dbReference>
<dbReference type="Proteomes" id="UP001596250">
    <property type="component" value="Unassembled WGS sequence"/>
</dbReference>
<evidence type="ECO:0000256" key="2">
    <source>
        <dbReference type="ARBA" id="ARBA00023125"/>
    </source>
</evidence>
<evidence type="ECO:0000256" key="4">
    <source>
        <dbReference type="SAM" id="Phobius"/>
    </source>
</evidence>
<dbReference type="PANTHER" id="PTHR43280:SF10">
    <property type="entry name" value="REGULATORY PROTEIN POCR"/>
    <property type="match status" value="1"/>
</dbReference>
<dbReference type="SUPFAM" id="SSF46689">
    <property type="entry name" value="Homeodomain-like"/>
    <property type="match status" value="2"/>
</dbReference>
<accession>A0ABW1IJK0</accession>
<comment type="caution">
    <text evidence="6">The sequence shown here is derived from an EMBL/GenBank/DDBJ whole genome shotgun (WGS) entry which is preliminary data.</text>
</comment>
<evidence type="ECO:0000313" key="6">
    <source>
        <dbReference type="EMBL" id="MFC5985211.1"/>
    </source>
</evidence>
<dbReference type="Pfam" id="PF12833">
    <property type="entry name" value="HTH_18"/>
    <property type="match status" value="1"/>
</dbReference>
<organism evidence="6 7">
    <name type="scientific">Marinicrinis lubricantis</name>
    <dbReference type="NCBI Taxonomy" id="2086470"/>
    <lineage>
        <taxon>Bacteria</taxon>
        <taxon>Bacillati</taxon>
        <taxon>Bacillota</taxon>
        <taxon>Bacilli</taxon>
        <taxon>Bacillales</taxon>
        <taxon>Paenibacillaceae</taxon>
    </lineage>
</organism>
<dbReference type="PROSITE" id="PS01124">
    <property type="entry name" value="HTH_ARAC_FAMILY_2"/>
    <property type="match status" value="1"/>
</dbReference>